<dbReference type="GO" id="GO:0004777">
    <property type="term" value="F:succinate-semialdehyde dehydrogenase (NAD+) activity"/>
    <property type="evidence" value="ECO:0007669"/>
    <property type="project" value="TreeGrafter"/>
</dbReference>
<dbReference type="FunFam" id="3.40.605.10:FF:000007">
    <property type="entry name" value="NAD/NADP-dependent betaine aldehyde dehydrogenase"/>
    <property type="match status" value="1"/>
</dbReference>
<dbReference type="InterPro" id="IPR050740">
    <property type="entry name" value="Aldehyde_DH_Superfamily"/>
</dbReference>
<organism evidence="4">
    <name type="scientific">Aerophobetes bacterium</name>
    <dbReference type="NCBI Taxonomy" id="2030807"/>
    <lineage>
        <taxon>Bacteria</taxon>
        <taxon>Candidatus Aerophobota</taxon>
    </lineage>
</organism>
<proteinExistence type="inferred from homology"/>
<dbReference type="EMBL" id="DRBC01000254">
    <property type="protein sequence ID" value="HDN84940.1"/>
    <property type="molecule type" value="Genomic_DNA"/>
</dbReference>
<dbReference type="GO" id="GO:0009450">
    <property type="term" value="P:gamma-aminobutyric acid catabolic process"/>
    <property type="evidence" value="ECO:0007669"/>
    <property type="project" value="TreeGrafter"/>
</dbReference>
<dbReference type="InterPro" id="IPR015590">
    <property type="entry name" value="Aldehyde_DH_dom"/>
</dbReference>
<dbReference type="PANTHER" id="PTHR43353">
    <property type="entry name" value="SUCCINATE-SEMIALDEHYDE DEHYDROGENASE, MITOCHONDRIAL"/>
    <property type="match status" value="1"/>
</dbReference>
<dbReference type="SUPFAM" id="SSF53720">
    <property type="entry name" value="ALDH-like"/>
    <property type="match status" value="1"/>
</dbReference>
<dbReference type="InterPro" id="IPR016161">
    <property type="entry name" value="Ald_DH/histidinol_DH"/>
</dbReference>
<comment type="caution">
    <text evidence="4">The sequence shown here is derived from an EMBL/GenBank/DDBJ whole genome shotgun (WGS) entry which is preliminary data.</text>
</comment>
<evidence type="ECO:0000313" key="4">
    <source>
        <dbReference type="EMBL" id="HDN84940.1"/>
    </source>
</evidence>
<dbReference type="CDD" id="cd07103">
    <property type="entry name" value="ALDH_F5_SSADH_GabD"/>
    <property type="match status" value="1"/>
</dbReference>
<dbReference type="InterPro" id="IPR016162">
    <property type="entry name" value="Ald_DH_N"/>
</dbReference>
<reference evidence="4" key="1">
    <citation type="journal article" date="2020" name="mSystems">
        <title>Genome- and Community-Level Interaction Insights into Carbon Utilization and Element Cycling Functions of Hydrothermarchaeota in Hydrothermal Sediment.</title>
        <authorList>
            <person name="Zhou Z."/>
            <person name="Liu Y."/>
            <person name="Xu W."/>
            <person name="Pan J."/>
            <person name="Luo Z.H."/>
            <person name="Li M."/>
        </authorList>
    </citation>
    <scope>NUCLEOTIDE SEQUENCE [LARGE SCALE GENOMIC DNA]</scope>
    <source>
        <strain evidence="4">HyVt-219</strain>
    </source>
</reference>
<evidence type="ECO:0000256" key="2">
    <source>
        <dbReference type="ARBA" id="ARBA00023002"/>
    </source>
</evidence>
<dbReference type="AlphaFoldDB" id="A0A7V0MZS2"/>
<comment type="similarity">
    <text evidence="1">Belongs to the aldehyde dehydrogenase family.</text>
</comment>
<dbReference type="Gene3D" id="3.40.309.10">
    <property type="entry name" value="Aldehyde Dehydrogenase, Chain A, domain 2"/>
    <property type="match status" value="1"/>
</dbReference>
<sequence>MEKQLMFINGKWIDSGSSDYIQVTNPATGDLIAQAACASPENIEEAVRAAEKAFPSWSKLSPAERADYLYKVSDVILKESEKIARKLTSEQGKPLKEAEGEVRGSAGVIRYFADEIQRTYGDIIPQKEPHIKSMVILQPIGVVVAITPWNYPVQLLAWKVGAALAAGCTVVAKPSSQTPLSPLEFLGCFAEAGVPAGVINGVVGPGGKVGEILISHPAVRKVAFTGSTEAGKKVMEKCSKGLKKVSLELGGQSPLIICEDANLEKAVKGAVRRSFRNMGQVCNAVNRIYVDRKVYDKFMERFIEETKKLIIDNGLENPSANLGPMVSKEALDKVIEHINDALKKGARIAYGGEKPEGKKYEKGFFFKPTILVDVNHDMLIMREETFGPAVGVMSFETIDEAIKLANDTKYGLAAYLYTNNVHTIRRICQELECGSVGVNNVNVSTTNVPYGGWKESGIGRELGREGLKEYMQTKHIKLEFFEVEK</sequence>
<dbReference type="InterPro" id="IPR016163">
    <property type="entry name" value="Ald_DH_C"/>
</dbReference>
<protein>
    <submittedName>
        <fullName evidence="4">NAD-dependent succinate-semialdehyde dehydrogenase</fullName>
    </submittedName>
</protein>
<dbReference type="Gene3D" id="3.40.605.10">
    <property type="entry name" value="Aldehyde Dehydrogenase, Chain A, domain 1"/>
    <property type="match status" value="1"/>
</dbReference>
<dbReference type="PROSITE" id="PS00070">
    <property type="entry name" value="ALDEHYDE_DEHYDR_CYS"/>
    <property type="match status" value="1"/>
</dbReference>
<dbReference type="InterPro" id="IPR016160">
    <property type="entry name" value="Ald_DH_CS_CYS"/>
</dbReference>
<keyword evidence="2" id="KW-0560">Oxidoreductase</keyword>
<name>A0A7V0MZS2_UNCAE</name>
<evidence type="ECO:0000256" key="1">
    <source>
        <dbReference type="ARBA" id="ARBA00009986"/>
    </source>
</evidence>
<dbReference type="PANTHER" id="PTHR43353:SF5">
    <property type="entry name" value="SUCCINATE-SEMIALDEHYDE DEHYDROGENASE, MITOCHONDRIAL"/>
    <property type="match status" value="1"/>
</dbReference>
<gene>
    <name evidence="4" type="ORF">ENG47_04200</name>
</gene>
<evidence type="ECO:0000259" key="3">
    <source>
        <dbReference type="Pfam" id="PF00171"/>
    </source>
</evidence>
<dbReference type="Proteomes" id="UP000885660">
    <property type="component" value="Unassembled WGS sequence"/>
</dbReference>
<feature type="domain" description="Aldehyde dehydrogenase" evidence="3">
    <location>
        <begin position="12"/>
        <end position="476"/>
    </location>
</feature>
<accession>A0A7V0MZS2</accession>
<dbReference type="Pfam" id="PF00171">
    <property type="entry name" value="Aldedh"/>
    <property type="match status" value="1"/>
</dbReference>
<dbReference type="FunFam" id="3.40.309.10:FF:000009">
    <property type="entry name" value="Aldehyde dehydrogenase A"/>
    <property type="match status" value="1"/>
</dbReference>